<dbReference type="Gene3D" id="1.20.1250.20">
    <property type="entry name" value="MFS general substrate transporter like domains"/>
    <property type="match status" value="1"/>
</dbReference>
<feature type="transmembrane region" description="Helical" evidence="7">
    <location>
        <begin position="253"/>
        <end position="276"/>
    </location>
</feature>
<dbReference type="AlphaFoldDB" id="A0AAE4G958"/>
<dbReference type="PANTHER" id="PTHR43414">
    <property type="entry name" value="MULTIDRUG RESISTANCE PROTEIN MDTG"/>
    <property type="match status" value="1"/>
</dbReference>
<evidence type="ECO:0000313" key="9">
    <source>
        <dbReference type="EMBL" id="MDT0338082.1"/>
    </source>
</evidence>
<keyword evidence="3" id="KW-1003">Cell membrane</keyword>
<feature type="domain" description="Major facilitator superfamily (MFS) profile" evidence="8">
    <location>
        <begin position="1"/>
        <end position="403"/>
    </location>
</feature>
<evidence type="ECO:0000259" key="8">
    <source>
        <dbReference type="PROSITE" id="PS50850"/>
    </source>
</evidence>
<dbReference type="Pfam" id="PF07690">
    <property type="entry name" value="MFS_1"/>
    <property type="match status" value="1"/>
</dbReference>
<dbReference type="InterPro" id="IPR011701">
    <property type="entry name" value="MFS"/>
</dbReference>
<evidence type="ECO:0000256" key="1">
    <source>
        <dbReference type="ARBA" id="ARBA00004651"/>
    </source>
</evidence>
<accession>A0AAE4G958</accession>
<dbReference type="GO" id="GO:0005886">
    <property type="term" value="C:plasma membrane"/>
    <property type="evidence" value="ECO:0007669"/>
    <property type="project" value="UniProtKB-SubCell"/>
</dbReference>
<feature type="transmembrane region" description="Helical" evidence="7">
    <location>
        <begin position="380"/>
        <end position="398"/>
    </location>
</feature>
<reference evidence="9" key="1">
    <citation type="submission" date="2023-02" db="EMBL/GenBank/DDBJ databases">
        <title>Description of Herbaspirillum huttiense subsp. nephrolepsisexaltata and Herbaspirillum huttiense subsp. lycopersicon.</title>
        <authorList>
            <person name="Poudel M."/>
            <person name="Sharma A."/>
            <person name="Goss E."/>
            <person name="Tapia J.H."/>
            <person name="Harmon C.M."/>
            <person name="Jones J.B."/>
        </authorList>
    </citation>
    <scope>NUCLEOTIDE SEQUENCE</scope>
    <source>
        <strain evidence="9">NC40101</strain>
    </source>
</reference>
<evidence type="ECO:0000256" key="2">
    <source>
        <dbReference type="ARBA" id="ARBA00022448"/>
    </source>
</evidence>
<dbReference type="PROSITE" id="PS50850">
    <property type="entry name" value="MFS"/>
    <property type="match status" value="1"/>
</dbReference>
<keyword evidence="4 7" id="KW-0812">Transmembrane</keyword>
<feature type="transmembrane region" description="Helical" evidence="7">
    <location>
        <begin position="314"/>
        <end position="337"/>
    </location>
</feature>
<dbReference type="EMBL" id="JAVRAA010000007">
    <property type="protein sequence ID" value="MDT0338082.1"/>
    <property type="molecule type" value="Genomic_DNA"/>
</dbReference>
<dbReference type="InterPro" id="IPR036259">
    <property type="entry name" value="MFS_trans_sf"/>
</dbReference>
<feature type="transmembrane region" description="Helical" evidence="7">
    <location>
        <begin position="49"/>
        <end position="71"/>
    </location>
</feature>
<keyword evidence="2" id="KW-0813">Transport</keyword>
<feature type="transmembrane region" description="Helical" evidence="7">
    <location>
        <begin position="144"/>
        <end position="163"/>
    </location>
</feature>
<evidence type="ECO:0000256" key="6">
    <source>
        <dbReference type="ARBA" id="ARBA00023136"/>
    </source>
</evidence>
<dbReference type="InterPro" id="IPR020846">
    <property type="entry name" value="MFS_dom"/>
</dbReference>
<evidence type="ECO:0000256" key="4">
    <source>
        <dbReference type="ARBA" id="ARBA00022692"/>
    </source>
</evidence>
<sequence length="409" mass="43107">MSLVMGRSPAVALRYLMAIQLLSMGAMEMSGPFWPLHLREMAPMSAATLAWVSMAVYAGPLLMTMLTAPWWGRLGDRTGHKPMVVRALLALAVSQLIAAWTDSVTVVLLARLIQGALGGFIATAQAYGAGLATPAQRSSLMARLQVATAMGSALGPWLGGILFDLWGFWIVNLTTALVCVLCALLAAVALPFVKPAAPTDRQRASSKPVAPTAAERPALQAFQGLLLGILLVQAGKIMPQAFFAVYADQVLHANASFTGLCYGATALGLCIAAPLWARAFAALTPEQVLQRVKWITLACAATLALQSMSHVPAWFVAARLLWGVFLGALLPVFYTLLSRQADGHRQGWVLGAGNSAAKAGALLGTAAGALAMGWLPISEVFWPNAAVYLIVAAALHGLQRRSDTREAAS</sequence>
<comment type="subcellular location">
    <subcellularLocation>
        <location evidence="1">Cell membrane</location>
        <topology evidence="1">Multi-pass membrane protein</topology>
    </subcellularLocation>
</comment>
<feature type="transmembrane region" description="Helical" evidence="7">
    <location>
        <begin position="169"/>
        <end position="193"/>
    </location>
</feature>
<organism evidence="9">
    <name type="scientific">Herbaspirillum huttiense subsp. nephrolepidis</name>
    <dbReference type="NCBI Taxonomy" id="3075126"/>
    <lineage>
        <taxon>Bacteria</taxon>
        <taxon>Pseudomonadati</taxon>
        <taxon>Pseudomonadota</taxon>
        <taxon>Betaproteobacteria</taxon>
        <taxon>Burkholderiales</taxon>
        <taxon>Oxalobacteraceae</taxon>
        <taxon>Herbaspirillum</taxon>
    </lineage>
</organism>
<protein>
    <submittedName>
        <fullName evidence="9">MFS transporter</fullName>
    </submittedName>
</protein>
<gene>
    <name evidence="9" type="ORF">RJN63_14650</name>
</gene>
<evidence type="ECO:0000256" key="3">
    <source>
        <dbReference type="ARBA" id="ARBA00022475"/>
    </source>
</evidence>
<feature type="transmembrane region" description="Helical" evidence="7">
    <location>
        <begin position="225"/>
        <end position="247"/>
    </location>
</feature>
<dbReference type="SUPFAM" id="SSF103473">
    <property type="entry name" value="MFS general substrate transporter"/>
    <property type="match status" value="1"/>
</dbReference>
<feature type="transmembrane region" description="Helical" evidence="7">
    <location>
        <begin position="112"/>
        <end position="132"/>
    </location>
</feature>
<comment type="caution">
    <text evidence="9">The sequence shown here is derived from an EMBL/GenBank/DDBJ whole genome shotgun (WGS) entry which is preliminary data.</text>
</comment>
<evidence type="ECO:0000256" key="5">
    <source>
        <dbReference type="ARBA" id="ARBA00022989"/>
    </source>
</evidence>
<feature type="transmembrane region" description="Helical" evidence="7">
    <location>
        <begin position="12"/>
        <end position="29"/>
    </location>
</feature>
<keyword evidence="5 7" id="KW-1133">Transmembrane helix</keyword>
<feature type="transmembrane region" description="Helical" evidence="7">
    <location>
        <begin position="83"/>
        <end position="100"/>
    </location>
</feature>
<name>A0AAE4G958_9BURK</name>
<keyword evidence="6 7" id="KW-0472">Membrane</keyword>
<feature type="transmembrane region" description="Helical" evidence="7">
    <location>
        <begin position="349"/>
        <end position="374"/>
    </location>
</feature>
<dbReference type="PANTHER" id="PTHR43414:SF1">
    <property type="entry name" value="PEPTIDE PERMEASE"/>
    <property type="match status" value="1"/>
</dbReference>
<dbReference type="GO" id="GO:0022857">
    <property type="term" value="F:transmembrane transporter activity"/>
    <property type="evidence" value="ECO:0007669"/>
    <property type="project" value="InterPro"/>
</dbReference>
<dbReference type="RefSeq" id="WP_310837811.1">
    <property type="nucleotide sequence ID" value="NZ_JAVLSM010000008.1"/>
</dbReference>
<evidence type="ECO:0000256" key="7">
    <source>
        <dbReference type="SAM" id="Phobius"/>
    </source>
</evidence>
<proteinExistence type="predicted"/>